<protein>
    <submittedName>
        <fullName evidence="1">Uncharacterized protein</fullName>
    </submittedName>
</protein>
<proteinExistence type="predicted"/>
<dbReference type="EMBL" id="SZYD01000016">
    <property type="protein sequence ID" value="KAD3337447.1"/>
    <property type="molecule type" value="Genomic_DNA"/>
</dbReference>
<organism evidence="1 2">
    <name type="scientific">Mikania micrantha</name>
    <name type="common">bitter vine</name>
    <dbReference type="NCBI Taxonomy" id="192012"/>
    <lineage>
        <taxon>Eukaryota</taxon>
        <taxon>Viridiplantae</taxon>
        <taxon>Streptophyta</taxon>
        <taxon>Embryophyta</taxon>
        <taxon>Tracheophyta</taxon>
        <taxon>Spermatophyta</taxon>
        <taxon>Magnoliopsida</taxon>
        <taxon>eudicotyledons</taxon>
        <taxon>Gunneridae</taxon>
        <taxon>Pentapetalae</taxon>
        <taxon>asterids</taxon>
        <taxon>campanulids</taxon>
        <taxon>Asterales</taxon>
        <taxon>Asteraceae</taxon>
        <taxon>Asteroideae</taxon>
        <taxon>Heliantheae alliance</taxon>
        <taxon>Eupatorieae</taxon>
        <taxon>Mikania</taxon>
    </lineage>
</organism>
<name>A0A5N6MAF9_9ASTR</name>
<comment type="caution">
    <text evidence="1">The sequence shown here is derived from an EMBL/GenBank/DDBJ whole genome shotgun (WGS) entry which is preliminary data.</text>
</comment>
<keyword evidence="2" id="KW-1185">Reference proteome</keyword>
<evidence type="ECO:0000313" key="1">
    <source>
        <dbReference type="EMBL" id="KAD3337447.1"/>
    </source>
</evidence>
<dbReference type="Proteomes" id="UP000326396">
    <property type="component" value="Linkage Group LG6"/>
</dbReference>
<accession>A0A5N6MAF9</accession>
<reference evidence="1 2" key="1">
    <citation type="submission" date="2019-05" db="EMBL/GenBank/DDBJ databases">
        <title>Mikania micrantha, genome provides insights into the molecular mechanism of rapid growth.</title>
        <authorList>
            <person name="Liu B."/>
        </authorList>
    </citation>
    <scope>NUCLEOTIDE SEQUENCE [LARGE SCALE GENOMIC DNA]</scope>
    <source>
        <strain evidence="1">NLD-2019</strain>
        <tissue evidence="1">Leaf</tissue>
    </source>
</reference>
<sequence length="118" mass="12505">MLLGRYLTLLNRMLETMMELDGRQVCFVIYCRIIRSFSSSFWSISGSSSGSIAVQPTTLTKEVLENIALVAGFLKCSTALGSGDLLPPFAVVASGATSGDNKGADTKAIVVMQDSAFG</sequence>
<gene>
    <name evidence="1" type="ORF">E3N88_32967</name>
</gene>
<evidence type="ECO:0000313" key="2">
    <source>
        <dbReference type="Proteomes" id="UP000326396"/>
    </source>
</evidence>
<dbReference type="AlphaFoldDB" id="A0A5N6MAF9"/>